<reference evidence="2" key="1">
    <citation type="submission" date="2013-05" db="EMBL/GenBank/DDBJ databases">
        <title>Genome assembly of Cystobacter fuscus DSM 2262.</title>
        <authorList>
            <person name="Sharma G."/>
            <person name="Khatri I."/>
            <person name="Kaur C."/>
            <person name="Mayilraj S."/>
            <person name="Subramanian S."/>
        </authorList>
    </citation>
    <scope>NUCLEOTIDE SEQUENCE [LARGE SCALE GENOMIC DNA]</scope>
    <source>
        <strain evidence="2">DSM 2262</strain>
    </source>
</reference>
<dbReference type="Pfam" id="PF13910">
    <property type="entry name" value="DUF4209"/>
    <property type="match status" value="1"/>
</dbReference>
<dbReference type="AlphaFoldDB" id="S9PJS0"/>
<evidence type="ECO:0000313" key="2">
    <source>
        <dbReference type="EMBL" id="EPX62662.1"/>
    </source>
</evidence>
<dbReference type="Proteomes" id="UP000011682">
    <property type="component" value="Unassembled WGS sequence"/>
</dbReference>
<organism evidence="2 3">
    <name type="scientific">Cystobacter fuscus (strain ATCC 25194 / DSM 2262 / NBRC 100088 / M29)</name>
    <dbReference type="NCBI Taxonomy" id="1242864"/>
    <lineage>
        <taxon>Bacteria</taxon>
        <taxon>Pseudomonadati</taxon>
        <taxon>Myxococcota</taxon>
        <taxon>Myxococcia</taxon>
        <taxon>Myxococcales</taxon>
        <taxon>Cystobacterineae</taxon>
        <taxon>Archangiaceae</taxon>
        <taxon>Cystobacter</taxon>
    </lineage>
</organism>
<evidence type="ECO:0000259" key="1">
    <source>
        <dbReference type="Pfam" id="PF13910"/>
    </source>
</evidence>
<gene>
    <name evidence="2" type="ORF">D187_008850</name>
</gene>
<protein>
    <recommendedName>
        <fullName evidence="1">DUF4209 domain-containing protein</fullName>
    </recommendedName>
</protein>
<dbReference type="EMBL" id="ANAH02000007">
    <property type="protein sequence ID" value="EPX62662.1"/>
    <property type="molecule type" value="Genomic_DNA"/>
</dbReference>
<sequence>MASLAHPLRGELHKEAYAKVVEWRSPLPRIENHKCQAELQNTVRSVSWSRCLAIRSDRSILKLMTRTAEILGSDYDAPAQLPEQLEHYAPKRGIALAALKRAEAEGDAATVEVLHWELGLIDLWLSPAKGVSPYRGGTYEAYAKQYRISESTVAYGRERAKETRDVVLKLHYLSFVLLRSEPRGRTWIELQWELLTSCREYVSGCIQGSKSDPAHSMAVWIDSALSAAGPLMARPGVIRNEAYAEWSQWILGLAEESLTFPREEKKEYLRYRWLADYLEHLTDLPASAASPALQERSLGLLGEAAVFYESNPLEDVGSIRVAEAEAKLRRHWGEEGDKVHERKVRRTFAAIVRRAEFFEKTGKGFIAADAFREARQLVERERRFFTADDIAQLQRAEQAALNRGLEAGEIIPFKVSFKVPSQLMDYTQETPDKTAVALAEQAVRKIPNRKEIAEHVKETSTQTPLLAMARRTVISPGKVVGESKSPQTNLDLDVESRAMLQASLFGAAVSTTVARAAEATGLTEEHLIVPLFPLALDEDSLLFIRRGCERLIAQDFISATHILVLRIEDILRRHFRRLGVDTTEFKADVGDGTSRTDDVPFGKLMRLTLPDGRSVKEYLGSDLWEHLDSVLNSQTGLNLRNEIAHGLAGPQHCTAESAGIALALLYQLAYVVWLSSRAGTETE</sequence>
<evidence type="ECO:0000313" key="3">
    <source>
        <dbReference type="Proteomes" id="UP000011682"/>
    </source>
</evidence>
<feature type="domain" description="DUF4209" evidence="1">
    <location>
        <begin position="605"/>
        <end position="667"/>
    </location>
</feature>
<comment type="caution">
    <text evidence="2">The sequence shown here is derived from an EMBL/GenBank/DDBJ whole genome shotgun (WGS) entry which is preliminary data.</text>
</comment>
<accession>S9PJS0</accession>
<proteinExistence type="predicted"/>
<dbReference type="InterPro" id="IPR025209">
    <property type="entry name" value="DUF4209"/>
</dbReference>
<keyword evidence="3" id="KW-1185">Reference proteome</keyword>
<name>S9PJS0_CYSF2</name>